<dbReference type="Gene3D" id="3.10.105.10">
    <property type="entry name" value="Dipeptide-binding Protein, Domain 3"/>
    <property type="match status" value="1"/>
</dbReference>
<dbReference type="EMBL" id="FZOW01000002">
    <property type="protein sequence ID" value="SNS37943.1"/>
    <property type="molecule type" value="Genomic_DNA"/>
</dbReference>
<organism evidence="6 7">
    <name type="scientific">Rhodococcoides kyotonense</name>
    <dbReference type="NCBI Taxonomy" id="398843"/>
    <lineage>
        <taxon>Bacteria</taxon>
        <taxon>Bacillati</taxon>
        <taxon>Actinomycetota</taxon>
        <taxon>Actinomycetes</taxon>
        <taxon>Mycobacteriales</taxon>
        <taxon>Nocardiaceae</taxon>
        <taxon>Rhodococcoides</taxon>
    </lineage>
</organism>
<evidence type="ECO:0000259" key="5">
    <source>
        <dbReference type="Pfam" id="PF00496"/>
    </source>
</evidence>
<dbReference type="RefSeq" id="WP_089243206.1">
    <property type="nucleotide sequence ID" value="NZ_FZOW01000002.1"/>
</dbReference>
<dbReference type="Gene3D" id="3.40.190.10">
    <property type="entry name" value="Periplasmic binding protein-like II"/>
    <property type="match status" value="1"/>
</dbReference>
<sequence length="555" mass="59411">MSPVAPLALQANRRTVLKGSLLAIALGAFGTACGSGSSASSSGSSAGTLVEAIAAMPGGLAFDSKPGGYEGFEYTLLTGAGLIRNPYVQSPDDPNSLQQDLYSHEGVLAESWEVSADGLTYTFHLRPGVVSPAGNPLTADDVIWSYERKWNSSSITPSISLPAITDPATQLKKIDDLTVSWTIAEPGYGFPLLAVISKISGEIYDSVLLKSQATPDDPYAIEWSNINGNFGFGPYVMDSYEDGQQITYSASEAFALGKPPVDRIIQRVVPDAGSRASLLQTGAIDVAVQILPADVKSMSTNADFTTFDTQTNNFTWLYMQTETAPFDNPAVRQALGYAVPFDQIIEQVYQGRAYPSVGMLDPNLPNRITDGLQTQTYDPAKSLELLAAAGVSTPVSFTVIASSAVPDLQDVAVQIQSFGRDAGFDVQIEVLPAATLADRQGKKAFQAILLRDMSVSYESPPYSLLLSYSKTNPGRNISSWQDDRYYAAVDAGIAAGDALSPEAAVHWHEAEMIWQEGKPMIQIANVAPLMVFRKGITGFAHRTDNVVDYTAVSKP</sequence>
<dbReference type="InterPro" id="IPR000914">
    <property type="entry name" value="SBP_5_dom"/>
</dbReference>
<dbReference type="InterPro" id="IPR039424">
    <property type="entry name" value="SBP_5"/>
</dbReference>
<reference evidence="7" key="1">
    <citation type="submission" date="2017-06" db="EMBL/GenBank/DDBJ databases">
        <authorList>
            <person name="Varghese N."/>
            <person name="Submissions S."/>
        </authorList>
    </citation>
    <scope>NUCLEOTIDE SEQUENCE [LARGE SCALE GENOMIC DNA]</scope>
    <source>
        <strain evidence="7">JCM 23211</strain>
    </source>
</reference>
<evidence type="ECO:0000313" key="7">
    <source>
        <dbReference type="Proteomes" id="UP000198327"/>
    </source>
</evidence>
<dbReference type="GO" id="GO:0015833">
    <property type="term" value="P:peptide transport"/>
    <property type="evidence" value="ECO:0007669"/>
    <property type="project" value="TreeGrafter"/>
</dbReference>
<evidence type="ECO:0000256" key="4">
    <source>
        <dbReference type="ARBA" id="ARBA00022729"/>
    </source>
</evidence>
<evidence type="ECO:0000313" key="6">
    <source>
        <dbReference type="EMBL" id="SNS37943.1"/>
    </source>
</evidence>
<dbReference type="PROSITE" id="PS51318">
    <property type="entry name" value="TAT"/>
    <property type="match status" value="1"/>
</dbReference>
<keyword evidence="3" id="KW-0813">Transport</keyword>
<dbReference type="Gene3D" id="3.90.76.10">
    <property type="entry name" value="Dipeptide-binding Protein, Domain 1"/>
    <property type="match status" value="1"/>
</dbReference>
<dbReference type="PANTHER" id="PTHR30290:SF10">
    <property type="entry name" value="PERIPLASMIC OLIGOPEPTIDE-BINDING PROTEIN-RELATED"/>
    <property type="match status" value="1"/>
</dbReference>
<dbReference type="OrthoDB" id="9046151at2"/>
<keyword evidence="4" id="KW-0732">Signal</keyword>
<gene>
    <name evidence="6" type="ORF">SAMN05421642_102129</name>
</gene>
<dbReference type="PANTHER" id="PTHR30290">
    <property type="entry name" value="PERIPLASMIC BINDING COMPONENT OF ABC TRANSPORTER"/>
    <property type="match status" value="1"/>
</dbReference>
<comment type="subcellular location">
    <subcellularLocation>
        <location evidence="1">Cell envelope</location>
    </subcellularLocation>
</comment>
<dbReference type="InterPro" id="IPR006311">
    <property type="entry name" value="TAT_signal"/>
</dbReference>
<name>A0A239E1S9_9NOCA</name>
<comment type="similarity">
    <text evidence="2">Belongs to the bacterial solute-binding protein 5 family.</text>
</comment>
<dbReference type="Pfam" id="PF00496">
    <property type="entry name" value="SBP_bac_5"/>
    <property type="match status" value="1"/>
</dbReference>
<evidence type="ECO:0000256" key="2">
    <source>
        <dbReference type="ARBA" id="ARBA00005695"/>
    </source>
</evidence>
<protein>
    <submittedName>
        <fullName evidence="6">Peptide/nickel transport system substrate-binding protein</fullName>
    </submittedName>
</protein>
<dbReference type="GO" id="GO:1904680">
    <property type="term" value="F:peptide transmembrane transporter activity"/>
    <property type="evidence" value="ECO:0007669"/>
    <property type="project" value="TreeGrafter"/>
</dbReference>
<dbReference type="GO" id="GO:0030313">
    <property type="term" value="C:cell envelope"/>
    <property type="evidence" value="ECO:0007669"/>
    <property type="project" value="UniProtKB-SubCell"/>
</dbReference>
<proteinExistence type="inferred from homology"/>
<feature type="domain" description="Solute-binding protein family 5" evidence="5">
    <location>
        <begin position="106"/>
        <end position="472"/>
    </location>
</feature>
<dbReference type="SUPFAM" id="SSF53850">
    <property type="entry name" value="Periplasmic binding protein-like II"/>
    <property type="match status" value="1"/>
</dbReference>
<dbReference type="AlphaFoldDB" id="A0A239E1S9"/>
<evidence type="ECO:0000256" key="1">
    <source>
        <dbReference type="ARBA" id="ARBA00004196"/>
    </source>
</evidence>
<keyword evidence="7" id="KW-1185">Reference proteome</keyword>
<accession>A0A239E1S9</accession>
<dbReference type="Proteomes" id="UP000198327">
    <property type="component" value="Unassembled WGS sequence"/>
</dbReference>
<evidence type="ECO:0000256" key="3">
    <source>
        <dbReference type="ARBA" id="ARBA00022448"/>
    </source>
</evidence>
<dbReference type="CDD" id="cd08512">
    <property type="entry name" value="PBP2_NikA_DppA_OppA_like_7"/>
    <property type="match status" value="1"/>
</dbReference>